<proteinExistence type="predicted"/>
<accession>U4LKX1</accession>
<evidence type="ECO:0000313" key="2">
    <source>
        <dbReference type="Proteomes" id="UP000018144"/>
    </source>
</evidence>
<dbReference type="EMBL" id="HF935409">
    <property type="protein sequence ID" value="CCX30010.1"/>
    <property type="molecule type" value="Genomic_DNA"/>
</dbReference>
<dbReference type="AlphaFoldDB" id="U4LKX1"/>
<organism evidence="1 2">
    <name type="scientific">Pyronema omphalodes (strain CBS 100304)</name>
    <name type="common">Pyronema confluens</name>
    <dbReference type="NCBI Taxonomy" id="1076935"/>
    <lineage>
        <taxon>Eukaryota</taxon>
        <taxon>Fungi</taxon>
        <taxon>Dikarya</taxon>
        <taxon>Ascomycota</taxon>
        <taxon>Pezizomycotina</taxon>
        <taxon>Pezizomycetes</taxon>
        <taxon>Pezizales</taxon>
        <taxon>Pyronemataceae</taxon>
        <taxon>Pyronema</taxon>
    </lineage>
</organism>
<evidence type="ECO:0000313" key="1">
    <source>
        <dbReference type="EMBL" id="CCX30010.1"/>
    </source>
</evidence>
<gene>
    <name evidence="1" type="ORF">PCON_07938</name>
</gene>
<dbReference type="Proteomes" id="UP000018144">
    <property type="component" value="Unassembled WGS sequence"/>
</dbReference>
<reference evidence="1 2" key="1">
    <citation type="journal article" date="2013" name="PLoS Genet.">
        <title>The genome and development-dependent transcriptomes of Pyronema confluens: a window into fungal evolution.</title>
        <authorList>
            <person name="Traeger S."/>
            <person name="Altegoer F."/>
            <person name="Freitag M."/>
            <person name="Gabaldon T."/>
            <person name="Kempken F."/>
            <person name="Kumar A."/>
            <person name="Marcet-Houben M."/>
            <person name="Poggeler S."/>
            <person name="Stajich J.E."/>
            <person name="Nowrousian M."/>
        </authorList>
    </citation>
    <scope>NUCLEOTIDE SEQUENCE [LARGE SCALE GENOMIC DNA]</scope>
    <source>
        <strain evidence="2">CBS 100304</strain>
        <tissue evidence="1">Vegetative mycelium</tissue>
    </source>
</reference>
<protein>
    <submittedName>
        <fullName evidence="1">Uncharacterized protein</fullName>
    </submittedName>
</protein>
<sequence>MSESHRPVLRSISHIVSLWLTGYLRVKPNHFITRKPVVFDGNLGSTRCGHGLAAIVRTLNQTKLNASGVD</sequence>
<name>U4LKX1_PYROM</name>
<keyword evidence="2" id="KW-1185">Reference proteome</keyword>